<gene>
    <name evidence="1" type="ORF">JTE90_010087</name>
</gene>
<protein>
    <submittedName>
        <fullName evidence="1">Uncharacterized protein</fullName>
    </submittedName>
</protein>
<evidence type="ECO:0000313" key="1">
    <source>
        <dbReference type="EMBL" id="KAG8179057.1"/>
    </source>
</evidence>
<dbReference type="Proteomes" id="UP000827092">
    <property type="component" value="Unassembled WGS sequence"/>
</dbReference>
<organism evidence="1 2">
    <name type="scientific">Oedothorax gibbosus</name>
    <dbReference type="NCBI Taxonomy" id="931172"/>
    <lineage>
        <taxon>Eukaryota</taxon>
        <taxon>Metazoa</taxon>
        <taxon>Ecdysozoa</taxon>
        <taxon>Arthropoda</taxon>
        <taxon>Chelicerata</taxon>
        <taxon>Arachnida</taxon>
        <taxon>Araneae</taxon>
        <taxon>Araneomorphae</taxon>
        <taxon>Entelegynae</taxon>
        <taxon>Araneoidea</taxon>
        <taxon>Linyphiidae</taxon>
        <taxon>Erigoninae</taxon>
        <taxon>Oedothorax</taxon>
    </lineage>
</organism>
<dbReference type="EMBL" id="JAFNEN010000651">
    <property type="protein sequence ID" value="KAG8179057.1"/>
    <property type="molecule type" value="Genomic_DNA"/>
</dbReference>
<dbReference type="AlphaFoldDB" id="A0AAV6U4W4"/>
<reference evidence="1 2" key="1">
    <citation type="journal article" date="2022" name="Nat. Ecol. Evol.">
        <title>A masculinizing supergene underlies an exaggerated male reproductive morph in a spider.</title>
        <authorList>
            <person name="Hendrickx F."/>
            <person name="De Corte Z."/>
            <person name="Sonet G."/>
            <person name="Van Belleghem S.M."/>
            <person name="Kostlbacher S."/>
            <person name="Vangestel C."/>
        </authorList>
    </citation>
    <scope>NUCLEOTIDE SEQUENCE [LARGE SCALE GENOMIC DNA]</scope>
    <source>
        <strain evidence="1">W744_W776</strain>
    </source>
</reference>
<sequence>MIPADRFRDQAAIREPRASSLLNEASALLHWIQPPEDGVVALQNYGEDIHSLLKTMFGSRGREYSIVAYWQMYERLEVRHLDPLVAHHPDKSFRHAIYLEVCLPRVYGLLLKKWDQLRVPMVSFLRLGNFS</sequence>
<evidence type="ECO:0000313" key="2">
    <source>
        <dbReference type="Proteomes" id="UP000827092"/>
    </source>
</evidence>
<proteinExistence type="predicted"/>
<name>A0AAV6U4W4_9ARAC</name>
<keyword evidence="2" id="KW-1185">Reference proteome</keyword>
<accession>A0AAV6U4W4</accession>
<comment type="caution">
    <text evidence="1">The sequence shown here is derived from an EMBL/GenBank/DDBJ whole genome shotgun (WGS) entry which is preliminary data.</text>
</comment>